<keyword evidence="3" id="KW-0378">Hydrolase</keyword>
<feature type="region of interest" description="Disordered" evidence="1">
    <location>
        <begin position="283"/>
        <end position="307"/>
    </location>
</feature>
<dbReference type="EMBL" id="JBHTGP010000003">
    <property type="protein sequence ID" value="MFD0684043.1"/>
    <property type="molecule type" value="Genomic_DNA"/>
</dbReference>
<dbReference type="Gene3D" id="3.40.710.10">
    <property type="entry name" value="DD-peptidase/beta-lactamase superfamily"/>
    <property type="match status" value="1"/>
</dbReference>
<proteinExistence type="predicted"/>
<evidence type="ECO:0000313" key="4">
    <source>
        <dbReference type="Proteomes" id="UP001597063"/>
    </source>
</evidence>
<dbReference type="PANTHER" id="PTHR35333">
    <property type="entry name" value="BETA-LACTAMASE"/>
    <property type="match status" value="1"/>
</dbReference>
<dbReference type="Proteomes" id="UP001597063">
    <property type="component" value="Unassembled WGS sequence"/>
</dbReference>
<keyword evidence="4" id="KW-1185">Reference proteome</keyword>
<accession>A0ABW2XEV5</accession>
<protein>
    <submittedName>
        <fullName evidence="3">Serine hydrolase</fullName>
    </submittedName>
</protein>
<organism evidence="3 4">
    <name type="scientific">Actinomadura fibrosa</name>
    <dbReference type="NCBI Taxonomy" id="111802"/>
    <lineage>
        <taxon>Bacteria</taxon>
        <taxon>Bacillati</taxon>
        <taxon>Actinomycetota</taxon>
        <taxon>Actinomycetes</taxon>
        <taxon>Streptosporangiales</taxon>
        <taxon>Thermomonosporaceae</taxon>
        <taxon>Actinomadura</taxon>
    </lineage>
</organism>
<dbReference type="InterPro" id="IPR045155">
    <property type="entry name" value="Beta-lactam_cat"/>
</dbReference>
<comment type="caution">
    <text evidence="3">The sequence shown here is derived from an EMBL/GenBank/DDBJ whole genome shotgun (WGS) entry which is preliminary data.</text>
</comment>
<name>A0ABW2XEV5_9ACTN</name>
<dbReference type="Pfam" id="PF13354">
    <property type="entry name" value="Beta-lactamase2"/>
    <property type="match status" value="1"/>
</dbReference>
<dbReference type="SUPFAM" id="SSF56601">
    <property type="entry name" value="beta-lactamase/transpeptidase-like"/>
    <property type="match status" value="1"/>
</dbReference>
<dbReference type="InterPro" id="IPR000871">
    <property type="entry name" value="Beta-lactam_class-A"/>
</dbReference>
<evidence type="ECO:0000259" key="2">
    <source>
        <dbReference type="Pfam" id="PF13354"/>
    </source>
</evidence>
<reference evidence="4" key="1">
    <citation type="journal article" date="2019" name="Int. J. Syst. Evol. Microbiol.">
        <title>The Global Catalogue of Microorganisms (GCM) 10K type strain sequencing project: providing services to taxonomists for standard genome sequencing and annotation.</title>
        <authorList>
            <consortium name="The Broad Institute Genomics Platform"/>
            <consortium name="The Broad Institute Genome Sequencing Center for Infectious Disease"/>
            <person name="Wu L."/>
            <person name="Ma J."/>
        </authorList>
    </citation>
    <scope>NUCLEOTIDE SEQUENCE [LARGE SCALE GENOMIC DNA]</scope>
    <source>
        <strain evidence="4">JCM 9371</strain>
    </source>
</reference>
<evidence type="ECO:0000256" key="1">
    <source>
        <dbReference type="SAM" id="MobiDB-lite"/>
    </source>
</evidence>
<evidence type="ECO:0000313" key="3">
    <source>
        <dbReference type="EMBL" id="MFD0684043.1"/>
    </source>
</evidence>
<dbReference type="PANTHER" id="PTHR35333:SF3">
    <property type="entry name" value="BETA-LACTAMASE-TYPE TRANSPEPTIDASE FOLD CONTAINING PROTEIN"/>
    <property type="match status" value="1"/>
</dbReference>
<dbReference type="GO" id="GO:0016787">
    <property type="term" value="F:hydrolase activity"/>
    <property type="evidence" value="ECO:0007669"/>
    <property type="project" value="UniProtKB-KW"/>
</dbReference>
<dbReference type="InterPro" id="IPR012338">
    <property type="entry name" value="Beta-lactam/transpept-like"/>
</dbReference>
<dbReference type="RefSeq" id="WP_242618873.1">
    <property type="nucleotide sequence ID" value="NZ_CAACUY010000002.1"/>
</dbReference>
<sequence length="307" mass="33055">MPEHLFRSLFVVVSTGVALSAAVPAAAEPSPPAAARPCHSSGHPAAARRLGARIRAALAGRAGTESVAVRDRRRGIVCAVQGDRRYDSASVVKVTILGALLHRAASERRALAAFERDLARRMITQSDNAAASALWRSVGRARIQRFVERAGMARTTLGPTGFWGLTQITARDELRLLDLLTAHNALLPDKARAYALKLMGEVVPSQNWGTPTGRPPGIDWHVKNGWLPRHDRYWRVHSIGAFDGHGEDYSIVVLTQDTPSMAYGVRTIERVAGVIHEACGPDARSAMRGSVPDGTWERSDGSVPSGA</sequence>
<gene>
    <name evidence="3" type="ORF">ACFQZM_06020</name>
</gene>
<feature type="domain" description="Beta-lactamase class A catalytic" evidence="2">
    <location>
        <begin position="116"/>
        <end position="255"/>
    </location>
</feature>